<dbReference type="Pfam" id="PF01757">
    <property type="entry name" value="Acyl_transf_3"/>
    <property type="match status" value="1"/>
</dbReference>
<accession>A0A927U697</accession>
<proteinExistence type="predicted"/>
<name>A0A927U697_9FIRM</name>
<dbReference type="PANTHER" id="PTHR37312">
    <property type="entry name" value="MEMBRANE-BOUND ACYLTRANSFERASE YKRP-RELATED"/>
    <property type="match status" value="1"/>
</dbReference>
<dbReference type="EMBL" id="SVER01000008">
    <property type="protein sequence ID" value="MBE5919029.1"/>
    <property type="molecule type" value="Genomic_DNA"/>
</dbReference>
<evidence type="ECO:0000313" key="4">
    <source>
        <dbReference type="Proteomes" id="UP000766246"/>
    </source>
</evidence>
<feature type="transmembrane region" description="Helical" evidence="1">
    <location>
        <begin position="261"/>
        <end position="279"/>
    </location>
</feature>
<protein>
    <submittedName>
        <fullName evidence="3">Acyltransferase</fullName>
    </submittedName>
</protein>
<keyword evidence="1" id="KW-0472">Membrane</keyword>
<feature type="transmembrane region" description="Helical" evidence="1">
    <location>
        <begin position="85"/>
        <end position="102"/>
    </location>
</feature>
<feature type="transmembrane region" description="Helical" evidence="1">
    <location>
        <begin position="230"/>
        <end position="249"/>
    </location>
</feature>
<feature type="transmembrane region" description="Helical" evidence="1">
    <location>
        <begin position="48"/>
        <end position="65"/>
    </location>
</feature>
<keyword evidence="3" id="KW-0012">Acyltransferase</keyword>
<gene>
    <name evidence="3" type="ORF">E7272_04215</name>
</gene>
<evidence type="ECO:0000259" key="2">
    <source>
        <dbReference type="Pfam" id="PF01757"/>
    </source>
</evidence>
<feature type="domain" description="Acyltransferase 3" evidence="2">
    <location>
        <begin position="8"/>
        <end position="309"/>
    </location>
</feature>
<reference evidence="3" key="1">
    <citation type="submission" date="2019-04" db="EMBL/GenBank/DDBJ databases">
        <title>Evolution of Biomass-Degrading Anaerobic Consortia Revealed by Metagenomics.</title>
        <authorList>
            <person name="Peng X."/>
        </authorList>
    </citation>
    <scope>NUCLEOTIDE SEQUENCE</scope>
    <source>
        <strain evidence="3">SIG311</strain>
    </source>
</reference>
<feature type="transmembrane region" description="Helical" evidence="1">
    <location>
        <begin position="291"/>
        <end position="313"/>
    </location>
</feature>
<feature type="transmembrane region" description="Helical" evidence="1">
    <location>
        <begin position="12"/>
        <end position="28"/>
    </location>
</feature>
<keyword evidence="1" id="KW-1133">Transmembrane helix</keyword>
<dbReference type="InterPro" id="IPR002656">
    <property type="entry name" value="Acyl_transf_3_dom"/>
</dbReference>
<dbReference type="PANTHER" id="PTHR37312:SF1">
    <property type="entry name" value="MEMBRANE-BOUND ACYLTRANSFERASE YKRP-RELATED"/>
    <property type="match status" value="1"/>
</dbReference>
<evidence type="ECO:0000256" key="1">
    <source>
        <dbReference type="SAM" id="Phobius"/>
    </source>
</evidence>
<evidence type="ECO:0000313" key="3">
    <source>
        <dbReference type="EMBL" id="MBE5919029.1"/>
    </source>
</evidence>
<feature type="transmembrane region" description="Helical" evidence="1">
    <location>
        <begin position="179"/>
        <end position="197"/>
    </location>
</feature>
<feature type="transmembrane region" description="Helical" evidence="1">
    <location>
        <begin position="152"/>
        <end position="173"/>
    </location>
</feature>
<feature type="transmembrane region" description="Helical" evidence="1">
    <location>
        <begin position="128"/>
        <end position="145"/>
    </location>
</feature>
<keyword evidence="1" id="KW-0812">Transmembrane</keyword>
<organism evidence="3 4">
    <name type="scientific">Pseudobutyrivibrio ruminis</name>
    <dbReference type="NCBI Taxonomy" id="46206"/>
    <lineage>
        <taxon>Bacteria</taxon>
        <taxon>Bacillati</taxon>
        <taxon>Bacillota</taxon>
        <taxon>Clostridia</taxon>
        <taxon>Lachnospirales</taxon>
        <taxon>Lachnospiraceae</taxon>
        <taxon>Pseudobutyrivibrio</taxon>
    </lineage>
</organism>
<dbReference type="Proteomes" id="UP000766246">
    <property type="component" value="Unassembled WGS sequence"/>
</dbReference>
<dbReference type="GO" id="GO:0016747">
    <property type="term" value="F:acyltransferase activity, transferring groups other than amino-acyl groups"/>
    <property type="evidence" value="ECO:0007669"/>
    <property type="project" value="InterPro"/>
</dbReference>
<comment type="caution">
    <text evidence="3">The sequence shown here is derived from an EMBL/GenBank/DDBJ whole genome shotgun (WGS) entry which is preliminary data.</text>
</comment>
<sequence length="335" mass="38373">MASSKRDIWVDNVKVIACILVVLGHFFQSMVKANLLADSFAYNLFEDTIYYFHVPLFFICSGYLYQKYSVVNDISAWKINVLKKLIALGIPYFVFSFATWILKKVFASSVNTEIGGLGYTLFKHPTSPYWYLYILFVLFVITWTSKNVNQQYLMLVISVCMKLAYTFGVSTGLYIIDNTLANCVWFVLGMTMAYGVIKMTNAMMSILLFMVFLLGSALTELGYIHFKLQGFIWALMACYSVISLSHYLYNDGVQSEYMATIAKYTMPIFLMHTLFAAPFRSVLIKLGVDNLIIHIVIGLVASFVCPVIAMIIMEKIKPLDFMIYPNRYISIKRRQ</sequence>
<keyword evidence="3" id="KW-0808">Transferase</keyword>
<dbReference type="AlphaFoldDB" id="A0A927U697"/>
<feature type="transmembrane region" description="Helical" evidence="1">
    <location>
        <begin position="204"/>
        <end position="224"/>
    </location>
</feature>
<dbReference type="InterPro" id="IPR052734">
    <property type="entry name" value="Nod_factor_acetyltransferase"/>
</dbReference>